<evidence type="ECO:0000256" key="2">
    <source>
        <dbReference type="ARBA" id="ARBA00023009"/>
    </source>
</evidence>
<gene>
    <name evidence="4" type="ORF">UFOVP950_46</name>
</gene>
<organism evidence="4">
    <name type="scientific">uncultured Caudovirales phage</name>
    <dbReference type="NCBI Taxonomy" id="2100421"/>
    <lineage>
        <taxon>Viruses</taxon>
        <taxon>Duplodnaviria</taxon>
        <taxon>Heunggongvirae</taxon>
        <taxon>Uroviricota</taxon>
        <taxon>Caudoviricetes</taxon>
        <taxon>Peduoviridae</taxon>
        <taxon>Maltschvirus</taxon>
        <taxon>Maltschvirus maltsch</taxon>
    </lineage>
</organism>
<accession>A0A6J5PNQ8</accession>
<keyword evidence="1" id="KW-0118">Viral capsid assembly</keyword>
<keyword evidence="3" id="KW-0231">Viral genome packaging</keyword>
<protein>
    <submittedName>
        <fullName evidence="4">COG4695 Phage-related protein</fullName>
    </submittedName>
</protein>
<dbReference type="InterPro" id="IPR006944">
    <property type="entry name" value="Phage/GTA_portal"/>
</dbReference>
<keyword evidence="2" id="KW-1160">Virus entry into host cell</keyword>
<evidence type="ECO:0000256" key="1">
    <source>
        <dbReference type="ARBA" id="ARBA00022950"/>
    </source>
</evidence>
<keyword evidence="2" id="KW-1171">Viral genome ejection through host cell envelope</keyword>
<name>A0A6J5PNQ8_9CAUD</name>
<dbReference type="Pfam" id="PF04860">
    <property type="entry name" value="Phage_portal"/>
    <property type="match status" value="1"/>
</dbReference>
<dbReference type="EMBL" id="LR796894">
    <property type="protein sequence ID" value="CAB4173283.1"/>
    <property type="molecule type" value="Genomic_DNA"/>
</dbReference>
<reference evidence="4" key="1">
    <citation type="submission" date="2020-05" db="EMBL/GenBank/DDBJ databases">
        <authorList>
            <person name="Chiriac C."/>
            <person name="Salcher M."/>
            <person name="Ghai R."/>
            <person name="Kavagutti S V."/>
        </authorList>
    </citation>
    <scope>NUCLEOTIDE SEQUENCE</scope>
</reference>
<sequence length="480" mass="54169">MGVFSKIFKADIEKAANNQLEALMPGLQQQITANLYNQNVFGWIGNNQVIVDFEDKVKFVDEGFKRNADVYTCIDIISKKIAECAYSLYEVKDGVTKKDLKVYENMSMAEGATAKMRSLQLKAQMFNQVESNPILDLLAKPNPQQTYEEWMTDLAGFFLCTGDGYIFGNGKDPAMTEKQIWSQLYSLPSQFIEIISGGMFEPIKGYQMRSVYMTEVPIPANQVVHFKSFNPDFTLTGAQLYGQSPIKAIYRNVLKENEGDSELLKQIRNGGAYGFISPDGPGASLTKDQMNVLKEKFVEAKRGETLMDRIFPSSGPLKWTQIGMPSTDLQLIESLNIDTRKIYAAFHVPIQFSGSEAASTDNNMGWASKQLIYNATAPLSRKIRDAINKFVCEPYAKAYGKKYYFDFDFSSYPEMQEDMAKLTDWLANSYWITPDEKRIAQGYDKISSPDMEKIYVPANLVPIEELSLDQAYNNATINGK</sequence>
<proteinExistence type="predicted"/>
<evidence type="ECO:0000256" key="3">
    <source>
        <dbReference type="ARBA" id="ARBA00023219"/>
    </source>
</evidence>
<keyword evidence="2" id="KW-1162">Viral penetration into host cytoplasm</keyword>
<keyword evidence="1" id="KW-1188">Viral release from host cell</keyword>
<evidence type="ECO:0000313" key="4">
    <source>
        <dbReference type="EMBL" id="CAB4173283.1"/>
    </source>
</evidence>